<sequence length="208" mass="21489">MIDLCQPYTSAFSGVGAAVATLGDPFGSETLCASGTDAGLITELQIDLGEGPSWDAIATGIPVLEPTMHGAPSGAWPGLVDGLQSSPMRSLYAFPLAIGRLGIGAVILSADTAHALGGVDVDHAVELARATATQVLRISMARASFPGDDGDFPYSRREVHQATGMVIAQTGVPAEDAALMLRAHAFATGRSVREVAADVTSRRLVFDR</sequence>
<dbReference type="SMART" id="SM01012">
    <property type="entry name" value="ANTAR"/>
    <property type="match status" value="1"/>
</dbReference>
<proteinExistence type="predicted"/>
<feature type="domain" description="ANTAR" evidence="3">
    <location>
        <begin position="123"/>
        <end position="200"/>
    </location>
</feature>
<organism evidence="4 5">
    <name type="scientific">Orlajensenia leifsoniae</name>
    <dbReference type="NCBI Taxonomy" id="2561933"/>
    <lineage>
        <taxon>Bacteria</taxon>
        <taxon>Bacillati</taxon>
        <taxon>Actinomycetota</taxon>
        <taxon>Actinomycetes</taxon>
        <taxon>Micrococcales</taxon>
        <taxon>Microbacteriaceae</taxon>
        <taxon>Orlajensenia</taxon>
    </lineage>
</organism>
<dbReference type="InterPro" id="IPR029016">
    <property type="entry name" value="GAF-like_dom_sf"/>
</dbReference>
<name>A0A4Y9R685_9MICO</name>
<evidence type="ECO:0000256" key="1">
    <source>
        <dbReference type="ARBA" id="ARBA00023015"/>
    </source>
</evidence>
<keyword evidence="2" id="KW-0804">Transcription</keyword>
<dbReference type="Gene3D" id="3.30.450.40">
    <property type="match status" value="1"/>
</dbReference>
<gene>
    <name evidence="4" type="ORF">E4M00_00945</name>
</gene>
<evidence type="ECO:0000259" key="3">
    <source>
        <dbReference type="SMART" id="SM01012"/>
    </source>
</evidence>
<dbReference type="Proteomes" id="UP000298127">
    <property type="component" value="Unassembled WGS sequence"/>
</dbReference>
<dbReference type="AlphaFoldDB" id="A0A4Y9R685"/>
<keyword evidence="5" id="KW-1185">Reference proteome</keyword>
<accession>A0A4Y9R685</accession>
<dbReference type="GO" id="GO:0003723">
    <property type="term" value="F:RNA binding"/>
    <property type="evidence" value="ECO:0007669"/>
    <property type="project" value="InterPro"/>
</dbReference>
<evidence type="ECO:0000313" key="5">
    <source>
        <dbReference type="Proteomes" id="UP000298127"/>
    </source>
</evidence>
<dbReference type="EMBL" id="SPQZ01000001">
    <property type="protein sequence ID" value="TFV99807.1"/>
    <property type="molecule type" value="Genomic_DNA"/>
</dbReference>
<dbReference type="InterPro" id="IPR005561">
    <property type="entry name" value="ANTAR"/>
</dbReference>
<evidence type="ECO:0000313" key="4">
    <source>
        <dbReference type="EMBL" id="TFV99807.1"/>
    </source>
</evidence>
<dbReference type="Gene3D" id="1.10.10.10">
    <property type="entry name" value="Winged helix-like DNA-binding domain superfamily/Winged helix DNA-binding domain"/>
    <property type="match status" value="1"/>
</dbReference>
<keyword evidence="1" id="KW-0805">Transcription regulation</keyword>
<dbReference type="InterPro" id="IPR036388">
    <property type="entry name" value="WH-like_DNA-bd_sf"/>
</dbReference>
<dbReference type="Pfam" id="PF03861">
    <property type="entry name" value="ANTAR"/>
    <property type="match status" value="1"/>
</dbReference>
<dbReference type="RefSeq" id="WP_135118703.1">
    <property type="nucleotide sequence ID" value="NZ_SPQZ01000001.1"/>
</dbReference>
<evidence type="ECO:0000256" key="2">
    <source>
        <dbReference type="ARBA" id="ARBA00023163"/>
    </source>
</evidence>
<dbReference type="SUPFAM" id="SSF55781">
    <property type="entry name" value="GAF domain-like"/>
    <property type="match status" value="1"/>
</dbReference>
<protein>
    <submittedName>
        <fullName evidence="4">ANTAR domain-containing protein</fullName>
    </submittedName>
</protein>
<comment type="caution">
    <text evidence="4">The sequence shown here is derived from an EMBL/GenBank/DDBJ whole genome shotgun (WGS) entry which is preliminary data.</text>
</comment>
<reference evidence="4 5" key="1">
    <citation type="journal article" date="2018" name="J. Microbiol.">
        <title>Leifsonia flava sp. nov., a novel actinobacterium isolated from the rhizosphere of Aquilegia viridiflora.</title>
        <authorList>
            <person name="Cai Y."/>
            <person name="Tao W.Z."/>
            <person name="Ma Y.J."/>
            <person name="Cheng J."/>
            <person name="Zhang M.Y."/>
            <person name="Zhang Y.X."/>
        </authorList>
    </citation>
    <scope>NUCLEOTIDE SEQUENCE [LARGE SCALE GENOMIC DNA]</scope>
    <source>
        <strain evidence="4 5">SYP-B2174</strain>
    </source>
</reference>